<name>A0ABT8ZYG0_9SPHN</name>
<comment type="caution">
    <text evidence="1">The sequence shown here is derived from an EMBL/GenBank/DDBJ whole genome shotgun (WGS) entry which is preliminary data.</text>
</comment>
<evidence type="ECO:0000313" key="2">
    <source>
        <dbReference type="Proteomes" id="UP001176468"/>
    </source>
</evidence>
<accession>A0ABT8ZYG0</accession>
<keyword evidence="2" id="KW-1185">Reference proteome</keyword>
<evidence type="ECO:0000313" key="1">
    <source>
        <dbReference type="EMBL" id="MDO7842618.1"/>
    </source>
</evidence>
<dbReference type="Proteomes" id="UP001176468">
    <property type="component" value="Unassembled WGS sequence"/>
</dbReference>
<dbReference type="RefSeq" id="WP_304561081.1">
    <property type="nucleotide sequence ID" value="NZ_JAUQSZ010000006.1"/>
</dbReference>
<protein>
    <submittedName>
        <fullName evidence="1">Uncharacterized protein</fullName>
    </submittedName>
</protein>
<reference evidence="1" key="1">
    <citation type="submission" date="2023-07" db="EMBL/GenBank/DDBJ databases">
        <authorList>
            <person name="Kim M.K."/>
        </authorList>
    </citation>
    <scope>NUCLEOTIDE SEQUENCE</scope>
    <source>
        <strain evidence="1">CA1-15</strain>
    </source>
</reference>
<dbReference type="EMBL" id="JAUQSZ010000006">
    <property type="protein sequence ID" value="MDO7842618.1"/>
    <property type="molecule type" value="Genomic_DNA"/>
</dbReference>
<proteinExistence type="predicted"/>
<gene>
    <name evidence="1" type="ORF">Q5H94_09785</name>
</gene>
<sequence>MSLLLALLLAADDLPLGTLPKQALPASGCAAFLWSGGEQKTLIAMATAEPGQLRLVLNGAPVDLPRTARSGASTYGLSATTDYAAPGVRATLDIKVEARGDVVKGGVVSEGTLRLERDGQDGVVVPITGIVGCS</sequence>
<organism evidence="1 2">
    <name type="scientific">Sphingomonas immobilis</name>
    <dbReference type="NCBI Taxonomy" id="3063997"/>
    <lineage>
        <taxon>Bacteria</taxon>
        <taxon>Pseudomonadati</taxon>
        <taxon>Pseudomonadota</taxon>
        <taxon>Alphaproteobacteria</taxon>
        <taxon>Sphingomonadales</taxon>
        <taxon>Sphingomonadaceae</taxon>
        <taxon>Sphingomonas</taxon>
    </lineage>
</organism>